<name>A0A261S355_9BORD</name>
<dbReference type="EMBL" id="NEVM01000005">
    <property type="protein sequence ID" value="OZI31581.1"/>
    <property type="molecule type" value="Genomic_DNA"/>
</dbReference>
<dbReference type="AlphaFoldDB" id="A0A261S355"/>
<dbReference type="Pfam" id="PF02626">
    <property type="entry name" value="CT_A_B"/>
    <property type="match status" value="1"/>
</dbReference>
<keyword evidence="6" id="KW-1185">Reference proteome</keyword>
<evidence type="ECO:0000256" key="2">
    <source>
        <dbReference type="ARBA" id="ARBA00022801"/>
    </source>
</evidence>
<protein>
    <submittedName>
        <fullName evidence="5">Allophanate hydrolase</fullName>
    </submittedName>
</protein>
<proteinExistence type="predicted"/>
<evidence type="ECO:0000259" key="4">
    <source>
        <dbReference type="SMART" id="SM00797"/>
    </source>
</evidence>
<gene>
    <name evidence="5" type="ORF">CAL29_27210</name>
</gene>
<dbReference type="PANTHER" id="PTHR43309:SF3">
    <property type="entry name" value="5-OXOPROLINASE SUBUNIT C"/>
    <property type="match status" value="1"/>
</dbReference>
<evidence type="ECO:0000313" key="6">
    <source>
        <dbReference type="Proteomes" id="UP000216020"/>
    </source>
</evidence>
<dbReference type="RefSeq" id="WP_094855988.1">
    <property type="nucleotide sequence ID" value="NZ_NEVM01000005.1"/>
</dbReference>
<dbReference type="GO" id="GO:0016787">
    <property type="term" value="F:hydrolase activity"/>
    <property type="evidence" value="ECO:0007669"/>
    <property type="project" value="UniProtKB-KW"/>
</dbReference>
<reference evidence="6" key="1">
    <citation type="submission" date="2017-05" db="EMBL/GenBank/DDBJ databases">
        <title>Complete and WGS of Bordetella genogroups.</title>
        <authorList>
            <person name="Spilker T."/>
            <person name="Lipuma J."/>
        </authorList>
    </citation>
    <scope>NUCLEOTIDE SEQUENCE [LARGE SCALE GENOMIC DNA]</scope>
    <source>
        <strain evidence="6">AU16122</strain>
    </source>
</reference>
<dbReference type="GO" id="GO:0005524">
    <property type="term" value="F:ATP binding"/>
    <property type="evidence" value="ECO:0007669"/>
    <property type="project" value="UniProtKB-KW"/>
</dbReference>
<dbReference type="NCBIfam" id="TIGR00724">
    <property type="entry name" value="urea_amlyse_rel"/>
    <property type="match status" value="1"/>
</dbReference>
<dbReference type="OrthoDB" id="9768696at2"/>
<dbReference type="SUPFAM" id="SSF50891">
    <property type="entry name" value="Cyclophilin-like"/>
    <property type="match status" value="1"/>
</dbReference>
<dbReference type="InterPro" id="IPR003778">
    <property type="entry name" value="CT_A_B"/>
</dbReference>
<feature type="domain" description="Carboxyltransferase" evidence="4">
    <location>
        <begin position="23"/>
        <end position="307"/>
    </location>
</feature>
<keyword evidence="1" id="KW-0547">Nucleotide-binding</keyword>
<dbReference type="InterPro" id="IPR029000">
    <property type="entry name" value="Cyclophilin-like_dom_sf"/>
</dbReference>
<comment type="caution">
    <text evidence="5">The sequence shown here is derived from an EMBL/GenBank/DDBJ whole genome shotgun (WGS) entry which is preliminary data.</text>
</comment>
<sequence length="337" mass="36862">MIEVLSSMPLCAVQDIGRFGCMRYGVSMSGAMDDLAVELGNLMLGNPAEAAAVEVPLFPFVVRFLADCRFAVTGAESPIRLDDEPVAPWWVMRARAGQTLTVDHPRHGARAYLVVGGGIAVPEVLGSRSTQIRGAFGGLEGRPLKQADRLPLTEQAASDDVDDFGLEPPARRLALTRDGVPLLRVLPASEYQEFRPECRDAFWTAAWRITPQSNRYGYRLSGPSILAHAPLEMRSHGIVPGVIQVPHGGQPIVQMRDAQPTGGYAKFGAIIEADLWRLGQCPIGSSVAFQQVSYGEAIAARDEVVDYRRHAARLIELHRRQAARTPLPRPVRQERDA</sequence>
<organism evidence="5 6">
    <name type="scientific">Bordetella genomosp. 10</name>
    <dbReference type="NCBI Taxonomy" id="1416804"/>
    <lineage>
        <taxon>Bacteria</taxon>
        <taxon>Pseudomonadati</taxon>
        <taxon>Pseudomonadota</taxon>
        <taxon>Betaproteobacteria</taxon>
        <taxon>Burkholderiales</taxon>
        <taxon>Alcaligenaceae</taxon>
        <taxon>Bordetella</taxon>
    </lineage>
</organism>
<evidence type="ECO:0000256" key="3">
    <source>
        <dbReference type="ARBA" id="ARBA00022840"/>
    </source>
</evidence>
<dbReference type="Proteomes" id="UP000216020">
    <property type="component" value="Unassembled WGS sequence"/>
</dbReference>
<dbReference type="InterPro" id="IPR052708">
    <property type="entry name" value="PxpC"/>
</dbReference>
<accession>A0A261S355</accession>
<dbReference type="SMART" id="SM00797">
    <property type="entry name" value="AHS2"/>
    <property type="match status" value="1"/>
</dbReference>
<dbReference type="PANTHER" id="PTHR43309">
    <property type="entry name" value="5-OXOPROLINASE SUBUNIT C"/>
    <property type="match status" value="1"/>
</dbReference>
<dbReference type="Gene3D" id="2.40.100.10">
    <property type="entry name" value="Cyclophilin-like"/>
    <property type="match status" value="1"/>
</dbReference>
<evidence type="ECO:0000256" key="1">
    <source>
        <dbReference type="ARBA" id="ARBA00022741"/>
    </source>
</evidence>
<evidence type="ECO:0000313" key="5">
    <source>
        <dbReference type="EMBL" id="OZI31581.1"/>
    </source>
</evidence>
<keyword evidence="3" id="KW-0067">ATP-binding</keyword>
<keyword evidence="2 5" id="KW-0378">Hydrolase</keyword>